<organism evidence="1 2">
    <name type="scientific">Selenomonas ruminantium</name>
    <dbReference type="NCBI Taxonomy" id="971"/>
    <lineage>
        <taxon>Bacteria</taxon>
        <taxon>Bacillati</taxon>
        <taxon>Bacillota</taxon>
        <taxon>Negativicutes</taxon>
        <taxon>Selenomonadales</taxon>
        <taxon>Selenomonadaceae</taxon>
        <taxon>Selenomonas</taxon>
    </lineage>
</organism>
<protein>
    <submittedName>
        <fullName evidence="1">Uncharacterized protein</fullName>
    </submittedName>
</protein>
<name>A0A1K1M572_SELRU</name>
<dbReference type="EMBL" id="FPJA01000004">
    <property type="protein sequence ID" value="SFW18284.1"/>
    <property type="molecule type" value="Genomic_DNA"/>
</dbReference>
<keyword evidence="2" id="KW-1185">Reference proteome</keyword>
<evidence type="ECO:0000313" key="2">
    <source>
        <dbReference type="Proteomes" id="UP000182958"/>
    </source>
</evidence>
<dbReference type="Proteomes" id="UP000182958">
    <property type="component" value="Unassembled WGS sequence"/>
</dbReference>
<accession>A0A1K1M572</accession>
<sequence length="150" mass="18140">MLEKPHCGWSRLTLGDNSWRLSYVHCDLPIEWLLSVTRGLSGNEDFYLWNDKEGSDLHCNIHDDYCQIYDTLEEKEYIIPVSKIQFCKWLLMDIDNYFEEWLSWDDNSSWNPEMPGFKSQEEKDKYYNERREILTFLRNRLAELLNEPES</sequence>
<dbReference type="AlphaFoldDB" id="A0A1K1M572"/>
<proteinExistence type="predicted"/>
<evidence type="ECO:0000313" key="1">
    <source>
        <dbReference type="EMBL" id="SFW18284.1"/>
    </source>
</evidence>
<gene>
    <name evidence="1" type="ORF">SAMN02910323_0586</name>
</gene>
<dbReference type="RefSeq" id="WP_072305449.1">
    <property type="nucleotide sequence ID" value="NZ_FPJA01000004.1"/>
</dbReference>
<reference evidence="2" key="1">
    <citation type="submission" date="2016-11" db="EMBL/GenBank/DDBJ databases">
        <authorList>
            <person name="Varghese N."/>
            <person name="Submissions S."/>
        </authorList>
    </citation>
    <scope>NUCLEOTIDE SEQUENCE [LARGE SCALE GENOMIC DNA]</scope>
    <source>
        <strain evidence="2">C3</strain>
    </source>
</reference>